<proteinExistence type="predicted"/>
<dbReference type="PANTHER" id="PTHR45774:SF4">
    <property type="entry name" value="AXUNDEAD, ISOFORM F"/>
    <property type="match status" value="1"/>
</dbReference>
<gene>
    <name evidence="2" type="primary">CSON002446</name>
</gene>
<dbReference type="EMBL" id="UFQT01001408">
    <property type="protein sequence ID" value="SSX30418.1"/>
    <property type="molecule type" value="Genomic_DNA"/>
</dbReference>
<dbReference type="PANTHER" id="PTHR45774">
    <property type="entry name" value="BTB/POZ DOMAIN-CONTAINING"/>
    <property type="match status" value="1"/>
</dbReference>
<dbReference type="Gene3D" id="3.30.710.10">
    <property type="entry name" value="Potassium Channel Kv1.1, Chain A"/>
    <property type="match status" value="2"/>
</dbReference>
<dbReference type="GO" id="GO:0022008">
    <property type="term" value="P:neurogenesis"/>
    <property type="evidence" value="ECO:0007669"/>
    <property type="project" value="TreeGrafter"/>
</dbReference>
<dbReference type="SUPFAM" id="SSF54695">
    <property type="entry name" value="POZ domain"/>
    <property type="match status" value="2"/>
</dbReference>
<dbReference type="CDD" id="cd18186">
    <property type="entry name" value="BTB_POZ_ZBTB_KLHL-like"/>
    <property type="match status" value="1"/>
</dbReference>
<sequence>MSQGSFNINVYKNLAASLSNMINDETRKDVTFVFKDSEVEIKAHKLVLENASPVFKSMFSGNFAEDDKVEIHDIKPDIFQVLMNGIYLRPISIQESDLEFAADLYYAAEKYDIGDIRDLSSSFMIKNCHSGNIHFLLKKAKMFNLPELEFACKNFFLKNTYEVLCVHFRLKVDDDTYSELFALEGLRIQSEFELYLALQQMWELKRLADYRKCLKQIRFLTMDIRFVLLCDLLSTEEKFAIISNIEARTYNDTPMILMPSHLSTETNSRFTVSYSGNFSEDDKVEIEDIKPDVFQILLNGIYLIPISIKESDVHLAADLYYAAEKYDIEDIRNLSSNFMIKNCHAGNVHLLFQKAKMFNLTELEKTCKNYFAQNTYAVLASHIGLLVKDDTLSELFALENLRIKYEFELYLALQVMSERNIIDDHSKCLKQIRFLTMDTRTVLLCDLIDSEDKCSIISNIEALKYHERSILEMPSDISTETKSRLSGSFSEPQRQRFWIAILLRSDDYTSYLPIFYKFMNIPEESKQIIEKTVQIAREDQVNHETITKLKGIIFK</sequence>
<dbReference type="OMA" id="TNNWINE"/>
<dbReference type="AlphaFoldDB" id="A0A336MWU7"/>
<feature type="domain" description="BTB" evidence="1">
    <location>
        <begin position="28"/>
        <end position="95"/>
    </location>
</feature>
<organism evidence="2">
    <name type="scientific">Culicoides sonorensis</name>
    <name type="common">Biting midge</name>
    <dbReference type="NCBI Taxonomy" id="179676"/>
    <lineage>
        <taxon>Eukaryota</taxon>
        <taxon>Metazoa</taxon>
        <taxon>Ecdysozoa</taxon>
        <taxon>Arthropoda</taxon>
        <taxon>Hexapoda</taxon>
        <taxon>Insecta</taxon>
        <taxon>Pterygota</taxon>
        <taxon>Neoptera</taxon>
        <taxon>Endopterygota</taxon>
        <taxon>Diptera</taxon>
        <taxon>Nematocera</taxon>
        <taxon>Chironomoidea</taxon>
        <taxon>Ceratopogonidae</taxon>
        <taxon>Ceratopogoninae</taxon>
        <taxon>Culicoides</taxon>
        <taxon>Monoculicoides</taxon>
    </lineage>
</organism>
<dbReference type="Pfam" id="PF00651">
    <property type="entry name" value="BTB"/>
    <property type="match status" value="2"/>
</dbReference>
<dbReference type="InterPro" id="IPR011333">
    <property type="entry name" value="SKP1/BTB/POZ_sf"/>
</dbReference>
<name>A0A336MWU7_CULSO</name>
<evidence type="ECO:0000259" key="1">
    <source>
        <dbReference type="PROSITE" id="PS50097"/>
    </source>
</evidence>
<dbReference type="InterPro" id="IPR000210">
    <property type="entry name" value="BTB/POZ_dom"/>
</dbReference>
<reference evidence="2" key="1">
    <citation type="submission" date="2018-07" db="EMBL/GenBank/DDBJ databases">
        <authorList>
            <person name="Quirk P.G."/>
            <person name="Krulwich T.A."/>
        </authorList>
    </citation>
    <scope>NUCLEOTIDE SEQUENCE</scope>
</reference>
<dbReference type="PROSITE" id="PS50097">
    <property type="entry name" value="BTB"/>
    <property type="match status" value="1"/>
</dbReference>
<protein>
    <submittedName>
        <fullName evidence="2">CSON002446 protein</fullName>
    </submittedName>
</protein>
<evidence type="ECO:0000313" key="2">
    <source>
        <dbReference type="EMBL" id="SSX30418.1"/>
    </source>
</evidence>
<accession>A0A336MWU7</accession>
<dbReference type="GO" id="GO:0005829">
    <property type="term" value="C:cytosol"/>
    <property type="evidence" value="ECO:0007669"/>
    <property type="project" value="TreeGrafter"/>
</dbReference>
<dbReference type="SMART" id="SM00225">
    <property type="entry name" value="BTB"/>
    <property type="match status" value="2"/>
</dbReference>
<dbReference type="VEuPathDB" id="VectorBase:CSON002446"/>